<dbReference type="Gene3D" id="3.40.960.10">
    <property type="entry name" value="VSR Endonuclease"/>
    <property type="match status" value="1"/>
</dbReference>
<dbReference type="EMBL" id="JACRSW010000008">
    <property type="protein sequence ID" value="MBC8556467.1"/>
    <property type="molecule type" value="Genomic_DNA"/>
</dbReference>
<comment type="caution">
    <text evidence="7">The sequence shown here is derived from an EMBL/GenBank/DDBJ whole genome shotgun (WGS) entry which is preliminary data.</text>
</comment>
<keyword evidence="1 6" id="KW-0540">Nuclease</keyword>
<dbReference type="GO" id="GO:0004519">
    <property type="term" value="F:endonuclease activity"/>
    <property type="evidence" value="ECO:0007669"/>
    <property type="project" value="UniProtKB-KW"/>
</dbReference>
<dbReference type="NCBIfam" id="TIGR00632">
    <property type="entry name" value="vsr"/>
    <property type="match status" value="1"/>
</dbReference>
<dbReference type="PIRSF" id="PIRSF018267">
    <property type="entry name" value="VSR_endonuc"/>
    <property type="match status" value="1"/>
</dbReference>
<protein>
    <recommendedName>
        <fullName evidence="6">Very short patch repair endonuclease</fullName>
        <ecNumber evidence="6">3.1.-.-</ecNumber>
    </recommendedName>
</protein>
<dbReference type="Pfam" id="PF03852">
    <property type="entry name" value="Vsr"/>
    <property type="match status" value="1"/>
</dbReference>
<evidence type="ECO:0000256" key="2">
    <source>
        <dbReference type="ARBA" id="ARBA00022759"/>
    </source>
</evidence>
<evidence type="ECO:0000256" key="1">
    <source>
        <dbReference type="ARBA" id="ARBA00022722"/>
    </source>
</evidence>
<gene>
    <name evidence="7" type="primary">vsr</name>
    <name evidence="7" type="ORF">H8700_01895</name>
</gene>
<dbReference type="CDD" id="cd00221">
    <property type="entry name" value="Vsr"/>
    <property type="match status" value="1"/>
</dbReference>
<sequence length="149" mass="17799">MDIVTPEQRSKNMAAIRSKDTKPEVYFRKLLFVKGYRYSLNSKTVPGHPDIYLRKYNTAVFVHGCFWHRHEGCKFAYMPKSRIEFWQNKFEANRKRDIVVRNELHEKGIKCLVVWECSIKKMGKSELIGSEYIKQIEAFLESKELYREI</sequence>
<keyword evidence="3 6" id="KW-0227">DNA damage</keyword>
<dbReference type="SUPFAM" id="SSF52980">
    <property type="entry name" value="Restriction endonuclease-like"/>
    <property type="match status" value="1"/>
</dbReference>
<dbReference type="RefSeq" id="WP_249302660.1">
    <property type="nucleotide sequence ID" value="NZ_JACRSW010000008.1"/>
</dbReference>
<accession>A0ABR7MRN8</accession>
<evidence type="ECO:0000256" key="6">
    <source>
        <dbReference type="PIRNR" id="PIRNR018267"/>
    </source>
</evidence>
<reference evidence="7 8" key="1">
    <citation type="submission" date="2020-08" db="EMBL/GenBank/DDBJ databases">
        <title>Genome public.</title>
        <authorList>
            <person name="Liu C."/>
            <person name="Sun Q."/>
        </authorList>
    </citation>
    <scope>NUCLEOTIDE SEQUENCE [LARGE SCALE GENOMIC DNA]</scope>
    <source>
        <strain evidence="7 8">BX3</strain>
    </source>
</reference>
<evidence type="ECO:0000313" key="8">
    <source>
        <dbReference type="Proteomes" id="UP000637513"/>
    </source>
</evidence>
<keyword evidence="5 6" id="KW-0234">DNA repair</keyword>
<name>A0ABR7MRN8_9FIRM</name>
<comment type="similarity">
    <text evidence="6">Belongs to the vsr family.</text>
</comment>
<evidence type="ECO:0000256" key="3">
    <source>
        <dbReference type="ARBA" id="ARBA00022763"/>
    </source>
</evidence>
<proteinExistence type="inferred from homology"/>
<dbReference type="InterPro" id="IPR011335">
    <property type="entry name" value="Restrct_endonuc-II-like"/>
</dbReference>
<keyword evidence="8" id="KW-1185">Reference proteome</keyword>
<evidence type="ECO:0000313" key="7">
    <source>
        <dbReference type="EMBL" id="MBC8556467.1"/>
    </source>
</evidence>
<evidence type="ECO:0000256" key="4">
    <source>
        <dbReference type="ARBA" id="ARBA00022801"/>
    </source>
</evidence>
<keyword evidence="2 6" id="KW-0255">Endonuclease</keyword>
<dbReference type="Proteomes" id="UP000637513">
    <property type="component" value="Unassembled WGS sequence"/>
</dbReference>
<keyword evidence="4 6" id="KW-0378">Hydrolase</keyword>
<organism evidence="7 8">
    <name type="scientific">Jutongia hominis</name>
    <dbReference type="NCBI Taxonomy" id="2763664"/>
    <lineage>
        <taxon>Bacteria</taxon>
        <taxon>Bacillati</taxon>
        <taxon>Bacillota</taxon>
        <taxon>Clostridia</taxon>
        <taxon>Lachnospirales</taxon>
        <taxon>Lachnospiraceae</taxon>
        <taxon>Jutongia</taxon>
    </lineage>
</organism>
<evidence type="ECO:0000256" key="5">
    <source>
        <dbReference type="ARBA" id="ARBA00023204"/>
    </source>
</evidence>
<comment type="function">
    <text evidence="6">May nick specific sequences that contain T:G mispairs resulting from m5C-deamination.</text>
</comment>
<dbReference type="EC" id="3.1.-.-" evidence="6"/>
<dbReference type="InterPro" id="IPR004603">
    <property type="entry name" value="DNA_mismatch_endonuc_vsr"/>
</dbReference>